<dbReference type="EMBL" id="OBQI01000001">
    <property type="protein sequence ID" value="SOC47845.1"/>
    <property type="molecule type" value="Genomic_DNA"/>
</dbReference>
<evidence type="ECO:0000313" key="3">
    <source>
        <dbReference type="Proteomes" id="UP000219435"/>
    </source>
</evidence>
<dbReference type="AlphaFoldDB" id="A0A285V107"/>
<evidence type="ECO:0000256" key="1">
    <source>
        <dbReference type="SAM" id="MobiDB-lite"/>
    </source>
</evidence>
<reference evidence="3" key="1">
    <citation type="submission" date="2017-08" db="EMBL/GenBank/DDBJ databases">
        <authorList>
            <person name="Varghese N."/>
            <person name="Submissions S."/>
        </authorList>
    </citation>
    <scope>NUCLEOTIDE SEQUENCE [LARGE SCALE GENOMIC DNA]</scope>
    <source>
        <strain evidence="3">DSM 4725</strain>
    </source>
</reference>
<organism evidence="2 3">
    <name type="scientific">Blastococcus aggregatus</name>
    <dbReference type="NCBI Taxonomy" id="38502"/>
    <lineage>
        <taxon>Bacteria</taxon>
        <taxon>Bacillati</taxon>
        <taxon>Actinomycetota</taxon>
        <taxon>Actinomycetes</taxon>
        <taxon>Geodermatophilales</taxon>
        <taxon>Geodermatophilaceae</taxon>
        <taxon>Blastococcus</taxon>
    </lineage>
</organism>
<proteinExistence type="predicted"/>
<accession>A0A285V107</accession>
<feature type="region of interest" description="Disordered" evidence="1">
    <location>
        <begin position="23"/>
        <end position="42"/>
    </location>
</feature>
<sequence>METAASTQARRLADHRTRLLNDGALIVPDSGEKRDSGRSPAGTALFTVQDAGQTLAPAFQFAADGSPRPELRPLVSTLTAGGVDGWQLWSWLTASSSYLSGGVPQEVACTQPERALRAAERFVATSAP</sequence>
<dbReference type="RefSeq" id="WP_097193894.1">
    <property type="nucleotide sequence ID" value="NZ_OBQI01000001.1"/>
</dbReference>
<dbReference type="Proteomes" id="UP000219435">
    <property type="component" value="Unassembled WGS sequence"/>
</dbReference>
<gene>
    <name evidence="2" type="ORF">SAMN05660748_1073</name>
</gene>
<keyword evidence="3" id="KW-1185">Reference proteome</keyword>
<name>A0A285V107_9ACTN</name>
<evidence type="ECO:0000313" key="2">
    <source>
        <dbReference type="EMBL" id="SOC47845.1"/>
    </source>
</evidence>
<dbReference type="OrthoDB" id="4801736at2"/>
<protein>
    <submittedName>
        <fullName evidence="2">Uncharacterized protein</fullName>
    </submittedName>
</protein>